<dbReference type="Proteomes" id="UP000198749">
    <property type="component" value="Unassembled WGS sequence"/>
</dbReference>
<reference evidence="2" key="1">
    <citation type="submission" date="2016-10" db="EMBL/GenBank/DDBJ databases">
        <authorList>
            <person name="Varghese N."/>
            <person name="Submissions S."/>
        </authorList>
    </citation>
    <scope>NUCLEOTIDE SEQUENCE [LARGE SCALE GENOMIC DNA]</scope>
    <source>
        <strain evidence="2">DSM 18887</strain>
    </source>
</reference>
<accession>A0A1H9GHC3</accession>
<keyword evidence="2" id="KW-1185">Reference proteome</keyword>
<organism evidence="1 2">
    <name type="scientific">Amphritea atlantica</name>
    <dbReference type="NCBI Taxonomy" id="355243"/>
    <lineage>
        <taxon>Bacteria</taxon>
        <taxon>Pseudomonadati</taxon>
        <taxon>Pseudomonadota</taxon>
        <taxon>Gammaproteobacteria</taxon>
        <taxon>Oceanospirillales</taxon>
        <taxon>Oceanospirillaceae</taxon>
        <taxon>Amphritea</taxon>
    </lineage>
</organism>
<dbReference type="EMBL" id="FOGB01000004">
    <property type="protein sequence ID" value="SEQ49477.1"/>
    <property type="molecule type" value="Genomic_DNA"/>
</dbReference>
<sequence>MPMTPLYPPGYSSPAYDLLLEHHKNPAQHDKSLNTLFSETVEDLCARKHLPIVEEANKVFLHEVFVDEAGDQLQGYKLVLALAKFMATPGRPVLYAEQGVFSQLYRDPAYRLYCGKYDNDEAFLSDIADFTAMIAAEMPSALSAWESAIADKTPDQAADVMFNLIVEYSA</sequence>
<dbReference type="AlphaFoldDB" id="A0A1H9GHC3"/>
<gene>
    <name evidence="1" type="ORF">SAMN03080615_01680</name>
</gene>
<protein>
    <submittedName>
        <fullName evidence="1">Uncharacterized protein</fullName>
    </submittedName>
</protein>
<dbReference type="RefSeq" id="WP_091356561.1">
    <property type="nucleotide sequence ID" value="NZ_AP025284.1"/>
</dbReference>
<proteinExistence type="predicted"/>
<evidence type="ECO:0000313" key="2">
    <source>
        <dbReference type="Proteomes" id="UP000198749"/>
    </source>
</evidence>
<evidence type="ECO:0000313" key="1">
    <source>
        <dbReference type="EMBL" id="SEQ49477.1"/>
    </source>
</evidence>
<name>A0A1H9GHC3_9GAMM</name>
<dbReference type="STRING" id="355243.SAMN03080615_01680"/>